<dbReference type="EMBL" id="JACIBT010000001">
    <property type="protein sequence ID" value="MBB3666533.1"/>
    <property type="molecule type" value="Genomic_DNA"/>
</dbReference>
<protein>
    <submittedName>
        <fullName evidence="1">Uncharacterized protein</fullName>
    </submittedName>
</protein>
<gene>
    <name evidence="1" type="ORF">FHX47_000126</name>
</gene>
<organism evidence="1 2">
    <name type="scientific">Garicola koreensis</name>
    <dbReference type="NCBI Taxonomy" id="1262554"/>
    <lineage>
        <taxon>Bacteria</taxon>
        <taxon>Bacillati</taxon>
        <taxon>Actinomycetota</taxon>
        <taxon>Actinomycetes</taxon>
        <taxon>Micrococcales</taxon>
        <taxon>Micrococcaceae</taxon>
        <taxon>Garicola</taxon>
    </lineage>
</organism>
<dbReference type="Gene3D" id="1.10.357.10">
    <property type="entry name" value="Tetracycline Repressor, domain 2"/>
    <property type="match status" value="1"/>
</dbReference>
<keyword evidence="2" id="KW-1185">Reference proteome</keyword>
<evidence type="ECO:0000313" key="2">
    <source>
        <dbReference type="Proteomes" id="UP000547528"/>
    </source>
</evidence>
<proteinExistence type="predicted"/>
<sequence>MALLLVAEQQETARTQKSGDAWWSDEINRLTRTGAASHARWIAEVSTGEVPDSDDIEIWFQDGLKRIIAGLSDEGANGSAPGLARDFSVEFINREYTLARSSPELGSRSCLWSPF</sequence>
<dbReference type="Proteomes" id="UP000547528">
    <property type="component" value="Unassembled WGS sequence"/>
</dbReference>
<reference evidence="1 2" key="1">
    <citation type="submission" date="2020-08" db="EMBL/GenBank/DDBJ databases">
        <title>Sequencing the genomes of 1000 actinobacteria strains.</title>
        <authorList>
            <person name="Klenk H.-P."/>
        </authorList>
    </citation>
    <scope>NUCLEOTIDE SEQUENCE [LARGE SCALE GENOMIC DNA]</scope>
    <source>
        <strain evidence="1 2">DSM 28238</strain>
    </source>
</reference>
<name>A0A7W5XZT7_9MICC</name>
<dbReference type="AlphaFoldDB" id="A0A7W5XZT7"/>
<evidence type="ECO:0000313" key="1">
    <source>
        <dbReference type="EMBL" id="MBB3666533.1"/>
    </source>
</evidence>
<dbReference type="RefSeq" id="WP_183356973.1">
    <property type="nucleotide sequence ID" value="NZ_BAABKR010000004.1"/>
</dbReference>
<comment type="caution">
    <text evidence="1">The sequence shown here is derived from an EMBL/GenBank/DDBJ whole genome shotgun (WGS) entry which is preliminary data.</text>
</comment>
<accession>A0A7W5XZT7</accession>